<dbReference type="InterPro" id="IPR027417">
    <property type="entry name" value="P-loop_NTPase"/>
</dbReference>
<dbReference type="InterPro" id="IPR041679">
    <property type="entry name" value="DNA2/NAM7-like_C"/>
</dbReference>
<dbReference type="GO" id="GO:0003723">
    <property type="term" value="F:RNA binding"/>
    <property type="evidence" value="ECO:0007669"/>
    <property type="project" value="InterPro"/>
</dbReference>
<dbReference type="RefSeq" id="XP_033462875.1">
    <property type="nucleotide sequence ID" value="XM_033602136.1"/>
</dbReference>
<dbReference type="GO" id="GO:0005737">
    <property type="term" value="C:cytoplasm"/>
    <property type="evidence" value="ECO:0007669"/>
    <property type="project" value="UniProtKB-SubCell"/>
</dbReference>
<evidence type="ECO:0000256" key="6">
    <source>
        <dbReference type="ARBA" id="ARBA00022741"/>
    </source>
</evidence>
<comment type="similarity">
    <text evidence="3">Belongs to the DNA2/NAM7 helicase family.</text>
</comment>
<dbReference type="GO" id="GO:0016787">
    <property type="term" value="F:hydrolase activity"/>
    <property type="evidence" value="ECO:0007669"/>
    <property type="project" value="UniProtKB-KW"/>
</dbReference>
<evidence type="ECO:0000256" key="8">
    <source>
        <dbReference type="ARBA" id="ARBA00022806"/>
    </source>
</evidence>
<dbReference type="Gene3D" id="3.40.50.300">
    <property type="entry name" value="P-loop containing nucleotide triphosphate hydrolases"/>
    <property type="match status" value="2"/>
</dbReference>
<evidence type="ECO:0000256" key="2">
    <source>
        <dbReference type="ARBA" id="ARBA00004496"/>
    </source>
</evidence>
<evidence type="ECO:0000256" key="1">
    <source>
        <dbReference type="ARBA" id="ARBA00004123"/>
    </source>
</evidence>
<dbReference type="SUPFAM" id="SSF52540">
    <property type="entry name" value="P-loop containing nucleoside triphosphate hydrolases"/>
    <property type="match status" value="1"/>
</dbReference>
<evidence type="ECO:0000313" key="13">
    <source>
        <dbReference type="Proteomes" id="UP000504637"/>
    </source>
</evidence>
<dbReference type="PANTHER" id="PTHR43788:SF8">
    <property type="entry name" value="DNA-BINDING PROTEIN SMUBP-2"/>
    <property type="match status" value="1"/>
</dbReference>
<evidence type="ECO:0000256" key="5">
    <source>
        <dbReference type="ARBA" id="ARBA00022490"/>
    </source>
</evidence>
<keyword evidence="9" id="KW-0067">ATP-binding</keyword>
<dbReference type="Pfam" id="PF13086">
    <property type="entry name" value="AAA_11"/>
    <property type="match status" value="1"/>
</dbReference>
<dbReference type="AlphaFoldDB" id="A0A6J3ME05"/>
<dbReference type="InterPro" id="IPR050534">
    <property type="entry name" value="Coronavir_polyprotein_1ab"/>
</dbReference>
<dbReference type="GO" id="GO:0005634">
    <property type="term" value="C:nucleus"/>
    <property type="evidence" value="ECO:0007669"/>
    <property type="project" value="UniProtKB-SubCell"/>
</dbReference>
<evidence type="ECO:0000256" key="4">
    <source>
        <dbReference type="ARBA" id="ARBA00012551"/>
    </source>
</evidence>
<dbReference type="Pfam" id="PF13087">
    <property type="entry name" value="AAA_12"/>
    <property type="match status" value="1"/>
</dbReference>
<evidence type="ECO:0000256" key="10">
    <source>
        <dbReference type="ARBA" id="ARBA00023242"/>
    </source>
</evidence>
<dbReference type="GeneID" id="54359936"/>
<evidence type="ECO:0000256" key="11">
    <source>
        <dbReference type="SAM" id="MobiDB-lite"/>
    </source>
</evidence>
<dbReference type="Proteomes" id="UP000504637">
    <property type="component" value="Unplaced"/>
</dbReference>
<reference evidence="14" key="2">
    <citation type="submission" date="2020-04" db="EMBL/GenBank/DDBJ databases">
        <authorList>
            <consortium name="NCBI Genome Project"/>
        </authorList>
    </citation>
    <scope>NUCLEOTIDE SEQUENCE</scope>
    <source>
        <strain evidence="14">CBS 342.82</strain>
    </source>
</reference>
<dbReference type="CDD" id="cd18808">
    <property type="entry name" value="SF1_C_Upf1"/>
    <property type="match status" value="1"/>
</dbReference>
<feature type="region of interest" description="Disordered" evidence="11">
    <location>
        <begin position="431"/>
        <end position="457"/>
    </location>
</feature>
<protein>
    <recommendedName>
        <fullName evidence="4">DNA helicase</fullName>
        <ecNumber evidence="4">3.6.4.12</ecNumber>
    </recommendedName>
</protein>
<dbReference type="InterPro" id="IPR041677">
    <property type="entry name" value="DNA2/NAM7_AAA_11"/>
</dbReference>
<feature type="compositionally biased region" description="Acidic residues" evidence="11">
    <location>
        <begin position="571"/>
        <end position="581"/>
    </location>
</feature>
<reference evidence="14" key="1">
    <citation type="submission" date="2020-01" db="EMBL/GenBank/DDBJ databases">
        <authorList>
            <consortium name="DOE Joint Genome Institute"/>
            <person name="Haridas S."/>
            <person name="Albert R."/>
            <person name="Binder M."/>
            <person name="Bloem J."/>
            <person name="Labutti K."/>
            <person name="Salamov A."/>
            <person name="Andreopoulos B."/>
            <person name="Baker S.E."/>
            <person name="Barry K."/>
            <person name="Bills G."/>
            <person name="Bluhm B.H."/>
            <person name="Cannon C."/>
            <person name="Castanera R."/>
            <person name="Culley D.E."/>
            <person name="Daum C."/>
            <person name="Ezra D."/>
            <person name="Gonzalez J.B."/>
            <person name="Henrissat B."/>
            <person name="Kuo A."/>
            <person name="Liang C."/>
            <person name="Lipzen A."/>
            <person name="Lutzoni F."/>
            <person name="Magnuson J."/>
            <person name="Mondo S."/>
            <person name="Nolan M."/>
            <person name="Ohm R."/>
            <person name="Pangilinan J."/>
            <person name="Park H.-J."/>
            <person name="Ramirez L."/>
            <person name="Alfaro M."/>
            <person name="Sun H."/>
            <person name="Tritt A."/>
            <person name="Yoshinaga Y."/>
            <person name="Zwiers L.-H."/>
            <person name="Turgeon B.G."/>
            <person name="Goodwin S.B."/>
            <person name="Spatafora J.W."/>
            <person name="Crous P.W."/>
            <person name="Grigoriev I.V."/>
        </authorList>
    </citation>
    <scope>NUCLEOTIDE SEQUENCE</scope>
    <source>
        <strain evidence="14">CBS 342.82</strain>
    </source>
</reference>
<feature type="region of interest" description="Disordered" evidence="11">
    <location>
        <begin position="566"/>
        <end position="593"/>
    </location>
</feature>
<accession>A0A6J3ME05</accession>
<sequence length="738" mass="80454">MATPQSLDISAFAARQIALLEHELAAELATTTQQVSIYAPTTLQRAGLAVLNLSVNNQRTGFGGKTLLELGLDPAVASSGDNGELLLPQHGLRVGDICSVAEQPRGAQRKKEREGMEKRGLEGVVTKVQRTALTVALDKDEADVPNGKLWLVKLANDVTYKRLNQTMNRLQKMQAAEHSILTQVLFGQASVSPVASSDLDADLKWFDDTLNPSQKDAIRFALASREVALIHGPPGTGKTHTLIELILQLHARGKRLLVCGPSNISVDNLVERLAAAQHRYTAKTPSILRLGHPARLLPSVLRHSLEVLTRTSDAAAIVADIRSDLDAKQASIRKTRSGRERKAIYTEMRELRQEFRAREGRVVGDLMRTSDVVLATLHGAGGFQVKDQRFDVVLVDEASQALEAQCWVPILGSGASKVVLAGDHLQLPPTIKSLNEKAPKTQKVESKSSDKKADGAKSLKAMEDLALDDKGKAEKSKGNKSKEGPLSLETTLFDRILALHGNDIKRMLTTQYRMHEAIMAYPSAALYEDKLIAADAVKKRLLKDIPIAIKDTEDTREPLVFWDTQGGDFPETLENDDENDEQGGSTGRKTGGLLADSKINENEAALVSLHVSRLVAAGLPAEDIAVITPYNGQRALLAQSLPERFPGIEIGSVDGFQGREKEAVVVSLVRSNEDGEVGFLGEKRRLNVAMTRPKRHLCIVGDSETISKGSKFLKAWMQHLEEHADLRYPDVADLASQA</sequence>
<gene>
    <name evidence="14" type="ORF">K489DRAFT_331281</name>
</gene>
<dbReference type="InterPro" id="IPR003593">
    <property type="entry name" value="AAA+_ATPase"/>
</dbReference>
<feature type="domain" description="AAA+ ATPase" evidence="12">
    <location>
        <begin position="224"/>
        <end position="450"/>
    </location>
</feature>
<dbReference type="OrthoDB" id="6513042at2759"/>
<dbReference type="GO" id="GO:0005524">
    <property type="term" value="F:ATP binding"/>
    <property type="evidence" value="ECO:0007669"/>
    <property type="project" value="UniProtKB-KW"/>
</dbReference>
<name>A0A6J3ME05_9PEZI</name>
<evidence type="ECO:0000259" key="12">
    <source>
        <dbReference type="SMART" id="SM00382"/>
    </source>
</evidence>
<comment type="subcellular location">
    <subcellularLocation>
        <location evidence="2">Cytoplasm</location>
    </subcellularLocation>
    <subcellularLocation>
        <location evidence="1">Nucleus</location>
    </subcellularLocation>
</comment>
<evidence type="ECO:0000313" key="14">
    <source>
        <dbReference type="RefSeq" id="XP_033462875.1"/>
    </source>
</evidence>
<proteinExistence type="inferred from homology"/>
<dbReference type="CDD" id="cd18044">
    <property type="entry name" value="DEXXQc_SMUBP2"/>
    <property type="match status" value="1"/>
</dbReference>
<evidence type="ECO:0000256" key="9">
    <source>
        <dbReference type="ARBA" id="ARBA00022840"/>
    </source>
</evidence>
<evidence type="ECO:0000256" key="7">
    <source>
        <dbReference type="ARBA" id="ARBA00022801"/>
    </source>
</evidence>
<dbReference type="InterPro" id="IPR048761">
    <property type="entry name" value="SMUBP-2_HCS1_1B"/>
</dbReference>
<dbReference type="InterPro" id="IPR047187">
    <property type="entry name" value="SF1_C_Upf1"/>
</dbReference>
<reference evidence="14" key="3">
    <citation type="submission" date="2025-08" db="UniProtKB">
        <authorList>
            <consortium name="RefSeq"/>
        </authorList>
    </citation>
    <scope>IDENTIFICATION</scope>
    <source>
        <strain evidence="14">CBS 342.82</strain>
    </source>
</reference>
<dbReference type="GO" id="GO:0043139">
    <property type="term" value="F:5'-3' DNA helicase activity"/>
    <property type="evidence" value="ECO:0007669"/>
    <property type="project" value="TreeGrafter"/>
</dbReference>
<keyword evidence="5" id="KW-0963">Cytoplasm</keyword>
<evidence type="ECO:0000256" key="3">
    <source>
        <dbReference type="ARBA" id="ARBA00007913"/>
    </source>
</evidence>
<dbReference type="SMART" id="SM00382">
    <property type="entry name" value="AAA"/>
    <property type="match status" value="1"/>
</dbReference>
<dbReference type="Gene3D" id="2.40.30.270">
    <property type="match status" value="1"/>
</dbReference>
<keyword evidence="8" id="KW-0347">Helicase</keyword>
<keyword evidence="10" id="KW-0539">Nucleus</keyword>
<dbReference type="PANTHER" id="PTHR43788">
    <property type="entry name" value="DNA2/NAM7 HELICASE FAMILY MEMBER"/>
    <property type="match status" value="1"/>
</dbReference>
<keyword evidence="13" id="KW-1185">Reference proteome</keyword>
<keyword evidence="7 14" id="KW-0378">Hydrolase</keyword>
<dbReference type="Pfam" id="PF21138">
    <property type="entry name" value="SMUBP-2_HCS1_1B"/>
    <property type="match status" value="1"/>
</dbReference>
<organism evidence="14">
    <name type="scientific">Dissoconium aciculare CBS 342.82</name>
    <dbReference type="NCBI Taxonomy" id="1314786"/>
    <lineage>
        <taxon>Eukaryota</taxon>
        <taxon>Fungi</taxon>
        <taxon>Dikarya</taxon>
        <taxon>Ascomycota</taxon>
        <taxon>Pezizomycotina</taxon>
        <taxon>Dothideomycetes</taxon>
        <taxon>Dothideomycetidae</taxon>
        <taxon>Mycosphaerellales</taxon>
        <taxon>Dissoconiaceae</taxon>
        <taxon>Dissoconium</taxon>
    </lineage>
</organism>
<dbReference type="EC" id="3.6.4.12" evidence="4"/>
<keyword evidence="6" id="KW-0547">Nucleotide-binding</keyword>
<feature type="compositionally biased region" description="Basic and acidic residues" evidence="11">
    <location>
        <begin position="434"/>
        <end position="457"/>
    </location>
</feature>